<dbReference type="Proteomes" id="UP000294847">
    <property type="component" value="Chromosome 2"/>
</dbReference>
<dbReference type="PANTHER" id="PTHR46471">
    <property type="entry name" value="CHITIN DEACETYLASE"/>
    <property type="match status" value="1"/>
</dbReference>
<feature type="signal peptide" evidence="9">
    <location>
        <begin position="1"/>
        <end position="17"/>
    </location>
</feature>
<dbReference type="EMBL" id="CP034205">
    <property type="protein sequence ID" value="QBZ57495.1"/>
    <property type="molecule type" value="Genomic_DNA"/>
</dbReference>
<evidence type="ECO:0000256" key="6">
    <source>
        <dbReference type="ARBA" id="ARBA00023277"/>
    </source>
</evidence>
<dbReference type="SMART" id="SM00270">
    <property type="entry name" value="ChtBD1"/>
    <property type="match status" value="2"/>
</dbReference>
<keyword evidence="8" id="KW-1015">Disulfide bond</keyword>
<dbReference type="CDD" id="cd11618">
    <property type="entry name" value="ChtBD1_1"/>
    <property type="match status" value="1"/>
</dbReference>
<dbReference type="GO" id="GO:0016787">
    <property type="term" value="F:hydrolase activity"/>
    <property type="evidence" value="ECO:0007669"/>
    <property type="project" value="UniProtKB-KW"/>
</dbReference>
<feature type="domain" description="Chitin-binding type-1" evidence="10">
    <location>
        <begin position="28"/>
        <end position="74"/>
    </location>
</feature>
<evidence type="ECO:0000256" key="7">
    <source>
        <dbReference type="ARBA" id="ARBA00023285"/>
    </source>
</evidence>
<evidence type="ECO:0000313" key="12">
    <source>
        <dbReference type="Proteomes" id="UP000294847"/>
    </source>
</evidence>
<evidence type="ECO:0000256" key="2">
    <source>
        <dbReference type="ARBA" id="ARBA00022669"/>
    </source>
</evidence>
<feature type="disulfide bond" evidence="8">
    <location>
        <begin position="47"/>
        <end position="61"/>
    </location>
</feature>
<organism evidence="11 12">
    <name type="scientific">Pyricularia oryzae</name>
    <name type="common">Rice blast fungus</name>
    <name type="synonym">Magnaporthe oryzae</name>
    <dbReference type="NCBI Taxonomy" id="318829"/>
    <lineage>
        <taxon>Eukaryota</taxon>
        <taxon>Fungi</taxon>
        <taxon>Dikarya</taxon>
        <taxon>Ascomycota</taxon>
        <taxon>Pezizomycotina</taxon>
        <taxon>Sordariomycetes</taxon>
        <taxon>Sordariomycetidae</taxon>
        <taxon>Magnaporthales</taxon>
        <taxon>Pyriculariaceae</taxon>
        <taxon>Pyricularia</taxon>
    </lineage>
</organism>
<dbReference type="Gene3D" id="3.30.60.10">
    <property type="entry name" value="Endochitinase-like"/>
    <property type="match status" value="2"/>
</dbReference>
<proteinExistence type="predicted"/>
<dbReference type="GO" id="GO:0008061">
    <property type="term" value="F:chitin binding"/>
    <property type="evidence" value="ECO:0007669"/>
    <property type="project" value="UniProtKB-UniRule"/>
</dbReference>
<dbReference type="SUPFAM" id="SSF57016">
    <property type="entry name" value="Plant lectins/antimicrobial peptides"/>
    <property type="match status" value="2"/>
</dbReference>
<evidence type="ECO:0000256" key="4">
    <source>
        <dbReference type="ARBA" id="ARBA00022729"/>
    </source>
</evidence>
<dbReference type="AlphaFoldDB" id="A0A4V1C5T4"/>
<dbReference type="GO" id="GO:0046872">
    <property type="term" value="F:metal ion binding"/>
    <property type="evidence" value="ECO:0007669"/>
    <property type="project" value="UniProtKB-KW"/>
</dbReference>
<dbReference type="PROSITE" id="PS50941">
    <property type="entry name" value="CHIT_BIND_I_2"/>
    <property type="match status" value="2"/>
</dbReference>
<dbReference type="InterPro" id="IPR036861">
    <property type="entry name" value="Endochitinase-like_sf"/>
</dbReference>
<keyword evidence="2 8" id="KW-0147">Chitin-binding</keyword>
<protein>
    <recommendedName>
        <fullName evidence="10">Chitin-binding type-1 domain-containing protein</fullName>
    </recommendedName>
</protein>
<evidence type="ECO:0000313" key="11">
    <source>
        <dbReference type="EMBL" id="QBZ57495.1"/>
    </source>
</evidence>
<evidence type="ECO:0000256" key="5">
    <source>
        <dbReference type="ARBA" id="ARBA00022801"/>
    </source>
</evidence>
<name>A0A4V1C5T4_PYROR</name>
<gene>
    <name evidence="11" type="ORF">PoMZ_02421</name>
</gene>
<reference evidence="11 12" key="1">
    <citation type="journal article" date="2019" name="Mol. Biol. Evol.">
        <title>Blast fungal genomes show frequent chromosomal changes, gene gains and losses, and effector gene turnover.</title>
        <authorList>
            <person name="Gomez Luciano L.B."/>
            <person name="Jason Tsai I."/>
            <person name="Chuma I."/>
            <person name="Tosa Y."/>
            <person name="Chen Y.H."/>
            <person name="Li J.Y."/>
            <person name="Li M.Y."/>
            <person name="Jade Lu M.Y."/>
            <person name="Nakayashiki H."/>
            <person name="Li W.H."/>
        </authorList>
    </citation>
    <scope>NUCLEOTIDE SEQUENCE [LARGE SCALE GENOMIC DNA]</scope>
    <source>
        <strain evidence="11">MZ5-1-6</strain>
    </source>
</reference>
<comment type="cofactor">
    <cofactor evidence="1">
        <name>Co(2+)</name>
        <dbReference type="ChEBI" id="CHEBI:48828"/>
    </cofactor>
</comment>
<feature type="disulfide bond" evidence="8">
    <location>
        <begin position="97"/>
        <end position="112"/>
    </location>
</feature>
<feature type="chain" id="PRO_5020239052" description="Chitin-binding type-1 domain-containing protein" evidence="9">
    <location>
        <begin position="18"/>
        <end position="269"/>
    </location>
</feature>
<keyword evidence="6" id="KW-0119">Carbohydrate metabolism</keyword>
<keyword evidence="5" id="KW-0378">Hydrolase</keyword>
<feature type="disulfide bond" evidence="8">
    <location>
        <begin position="111"/>
        <end position="125"/>
    </location>
</feature>
<comment type="caution">
    <text evidence="8">Lacks conserved residue(s) required for the propagation of feature annotation.</text>
</comment>
<evidence type="ECO:0000256" key="8">
    <source>
        <dbReference type="PROSITE-ProRule" id="PRU00261"/>
    </source>
</evidence>
<keyword evidence="4 9" id="KW-0732">Signal</keyword>
<keyword evidence="3" id="KW-0479">Metal-binding</keyword>
<sequence>MRSALFFFAAIAARALAQSNSTLAISQDATCGSNVMLTCQGSAFGNCCSRNGYCGSAYDYCGTGCQAGFGSCGLNSTGTNSSSNSNSAQQVSLDGTCGDGITCQGSSFGSCCSASGYCGSSDAYCGADCQPDFGICGGPIVGTATATTAIPLPAPTSTSAANSTVIGNTTTTANTCPAGACTVSRASILSGDIYLACGGSASVQGSCLCVLPKGSAASEGASGTCATCVSAGNFCLTSDQCCGGKRCVPVIPRATSGTVSTIELENDGK</sequence>
<evidence type="ECO:0000256" key="3">
    <source>
        <dbReference type="ARBA" id="ARBA00022723"/>
    </source>
</evidence>
<dbReference type="PANTHER" id="PTHR46471:SF2">
    <property type="entry name" value="CHITIN DEACETYLASE-RELATED"/>
    <property type="match status" value="1"/>
</dbReference>
<evidence type="ECO:0000259" key="10">
    <source>
        <dbReference type="PROSITE" id="PS50941"/>
    </source>
</evidence>
<feature type="domain" description="Chitin-binding type-1" evidence="10">
    <location>
        <begin position="94"/>
        <end position="138"/>
    </location>
</feature>
<evidence type="ECO:0000256" key="9">
    <source>
        <dbReference type="SAM" id="SignalP"/>
    </source>
</evidence>
<evidence type="ECO:0000256" key="1">
    <source>
        <dbReference type="ARBA" id="ARBA00001941"/>
    </source>
</evidence>
<accession>A0A4V1C5T4</accession>
<dbReference type="InterPro" id="IPR001002">
    <property type="entry name" value="Chitin-bd_1"/>
</dbReference>
<keyword evidence="7" id="KW-0170">Cobalt</keyword>